<keyword evidence="2" id="KW-1185">Reference proteome</keyword>
<evidence type="ECO:0000313" key="1">
    <source>
        <dbReference type="EMBL" id="KAF6018180.1"/>
    </source>
</evidence>
<organism evidence="1 2">
    <name type="scientific">Bugula neritina</name>
    <name type="common">Brown bryozoan</name>
    <name type="synonym">Sertularia neritina</name>
    <dbReference type="NCBI Taxonomy" id="10212"/>
    <lineage>
        <taxon>Eukaryota</taxon>
        <taxon>Metazoa</taxon>
        <taxon>Spiralia</taxon>
        <taxon>Lophotrochozoa</taxon>
        <taxon>Bryozoa</taxon>
        <taxon>Gymnolaemata</taxon>
        <taxon>Cheilostomatida</taxon>
        <taxon>Flustrina</taxon>
        <taxon>Buguloidea</taxon>
        <taxon>Bugulidae</taxon>
        <taxon>Bugula</taxon>
    </lineage>
</organism>
<sequence length="77" mass="8623">MTLIACPVNELDSFTSNTTLQLNQLVQMRSKSLQDNKSQINQSIIRPAGSFLAPCSSTICNLHDYLYLDSINLQITF</sequence>
<proteinExistence type="predicted"/>
<evidence type="ECO:0000313" key="2">
    <source>
        <dbReference type="Proteomes" id="UP000593567"/>
    </source>
</evidence>
<name>A0A7J7IWG8_BUGNE</name>
<gene>
    <name evidence="1" type="ORF">EB796_023519</name>
</gene>
<comment type="caution">
    <text evidence="1">The sequence shown here is derived from an EMBL/GenBank/DDBJ whole genome shotgun (WGS) entry which is preliminary data.</text>
</comment>
<dbReference type="Proteomes" id="UP000593567">
    <property type="component" value="Unassembled WGS sequence"/>
</dbReference>
<dbReference type="EMBL" id="VXIV02003329">
    <property type="protein sequence ID" value="KAF6018180.1"/>
    <property type="molecule type" value="Genomic_DNA"/>
</dbReference>
<dbReference type="AlphaFoldDB" id="A0A7J7IWG8"/>
<protein>
    <submittedName>
        <fullName evidence="1">Uncharacterized protein</fullName>
    </submittedName>
</protein>
<reference evidence="1" key="1">
    <citation type="submission" date="2020-06" db="EMBL/GenBank/DDBJ databases">
        <title>Draft genome of Bugula neritina, a colonial animal packing powerful symbionts and potential medicines.</title>
        <authorList>
            <person name="Rayko M."/>
        </authorList>
    </citation>
    <scope>NUCLEOTIDE SEQUENCE [LARGE SCALE GENOMIC DNA]</scope>
    <source>
        <strain evidence="1">Kwan_BN1</strain>
    </source>
</reference>
<accession>A0A7J7IWG8</accession>